<keyword evidence="3" id="KW-1185">Reference proteome</keyword>
<reference evidence="3" key="1">
    <citation type="submission" date="2016-10" db="EMBL/GenBank/DDBJ databases">
        <title>Frankia sp. NRRL B-16386 Genome sequencing.</title>
        <authorList>
            <person name="Ghodhbane-Gtari F."/>
            <person name="Swanson E."/>
            <person name="Gueddou A."/>
            <person name="Hezbri K."/>
            <person name="Ktari K."/>
            <person name="Nouioui I."/>
            <person name="Morris K."/>
            <person name="Simpson S."/>
            <person name="Abebe-Akele F."/>
            <person name="Thomas K."/>
            <person name="Gtari M."/>
            <person name="Tisa L.S."/>
        </authorList>
    </citation>
    <scope>NUCLEOTIDE SEQUENCE [LARGE SCALE GENOMIC DNA]</scope>
    <source>
        <strain evidence="3">NRRL B-16386</strain>
    </source>
</reference>
<dbReference type="AlphaFoldDB" id="A0A1V2I563"/>
<organism evidence="2 3">
    <name type="scientific">Pseudofrankia asymbiotica</name>
    <dbReference type="NCBI Taxonomy" id="1834516"/>
    <lineage>
        <taxon>Bacteria</taxon>
        <taxon>Bacillati</taxon>
        <taxon>Actinomycetota</taxon>
        <taxon>Actinomycetes</taxon>
        <taxon>Frankiales</taxon>
        <taxon>Frankiaceae</taxon>
        <taxon>Pseudofrankia</taxon>
    </lineage>
</organism>
<dbReference type="RefSeq" id="WP_076819773.1">
    <property type="nucleotide sequence ID" value="NZ_MOMC01000052.1"/>
</dbReference>
<dbReference type="OrthoDB" id="3216584at2"/>
<protein>
    <submittedName>
        <fullName evidence="2">Uncharacterized protein</fullName>
    </submittedName>
</protein>
<feature type="region of interest" description="Disordered" evidence="1">
    <location>
        <begin position="80"/>
        <end position="99"/>
    </location>
</feature>
<dbReference type="EMBL" id="MOMC01000052">
    <property type="protein sequence ID" value="ONH26206.1"/>
    <property type="molecule type" value="Genomic_DNA"/>
</dbReference>
<proteinExistence type="predicted"/>
<evidence type="ECO:0000313" key="3">
    <source>
        <dbReference type="Proteomes" id="UP000188929"/>
    </source>
</evidence>
<comment type="caution">
    <text evidence="2">The sequence shown here is derived from an EMBL/GenBank/DDBJ whole genome shotgun (WGS) entry which is preliminary data.</text>
</comment>
<feature type="region of interest" description="Disordered" evidence="1">
    <location>
        <begin position="245"/>
        <end position="267"/>
    </location>
</feature>
<sequence>MTLCCGLLRLDGDDVRRSTLTSMLASSSLGLPAARGVHLDGPFGVVTAAGPAGDPIPPIAVDDLGLTVVVVTSARPARVRLAAGPGGGEPGRGEPDDGARGGCAVACQVAAAYRSVGERCLRGLAPDKLVIVWDSAARRLLVARTGRLAADLLTWSDGRHIAFGTEPAQLLAAFRAPLFGLIPGPSVGGAPGPAPARPWLVSGGVPSVAGHEPAGSARPRRLGRVRQLAPGDLFSISIAVARRGPGGAGLRLVPRPSELEPGTARRD</sequence>
<evidence type="ECO:0000313" key="2">
    <source>
        <dbReference type="EMBL" id="ONH26206.1"/>
    </source>
</evidence>
<accession>A0A1V2I563</accession>
<name>A0A1V2I563_9ACTN</name>
<evidence type="ECO:0000256" key="1">
    <source>
        <dbReference type="SAM" id="MobiDB-lite"/>
    </source>
</evidence>
<dbReference type="STRING" id="1834516.BL253_25025"/>
<dbReference type="Proteomes" id="UP000188929">
    <property type="component" value="Unassembled WGS sequence"/>
</dbReference>
<gene>
    <name evidence="2" type="ORF">BL253_25025</name>
</gene>